<evidence type="ECO:0000256" key="3">
    <source>
        <dbReference type="SAM" id="MobiDB-lite"/>
    </source>
</evidence>
<feature type="compositionally biased region" description="Polar residues" evidence="3">
    <location>
        <begin position="46"/>
        <end position="62"/>
    </location>
</feature>
<dbReference type="SUPFAM" id="SSF51294">
    <property type="entry name" value="Hedgehog/intein (Hint) domain"/>
    <property type="match status" value="1"/>
</dbReference>
<dbReference type="PANTHER" id="PTHR38340:SF1">
    <property type="entry name" value="S-LAYER PROTEIN"/>
    <property type="match status" value="1"/>
</dbReference>
<sequence length="478" mass="50275">MATNGNDSITGASGNDNNNCLDGDDTIIGNSGDDTLDGDAGDDSLVGNSGTKDIKGGTSNDTIDGGSDNDKLEGEDRDDVIFGGYGDDEIKGGDGNDTIDGGGGSDKIEGGNGADLIDGGDGDDTITGQGNDMIEGGAGHDKISVGSDSATVYGDEGHDTITGGSGNDRLFGGDDDDSIKGGSGDDTIIGGDGDDYIETGSGNDVVEAGAGDDTIKAGSGNETFVYRDGHGSDVINGFGSNDVIAFDMAEISSYQDMLDRMSGGDNTLITFDNGETLQLSGFERDDVNASNFSFSAGPVFFLAGTLMLTERGGVAIEDLRPDDILWTKDHGWQALRLVVRETMVFKTRDDKAKPILIPAGALGENQPQTDLILSPQHRVLQVIEETGEEVLVPAIKLIGHKGIRRMRGKKRAEYLNVVMERHSVIQAAGCWVESLLVTSRSLSRQTKAARRMLDHAIGMEPARRIERKGVRPRRLKSA</sequence>
<proteinExistence type="predicted"/>
<dbReference type="AlphaFoldDB" id="A0A975TTI5"/>
<keyword evidence="6" id="KW-1185">Reference proteome</keyword>
<dbReference type="InterPro" id="IPR028992">
    <property type="entry name" value="Hedgehog/Intein_dom"/>
</dbReference>
<dbReference type="PROSITE" id="PS00330">
    <property type="entry name" value="HEMOLYSIN_CALCIUM"/>
    <property type="match status" value="3"/>
</dbReference>
<dbReference type="Proteomes" id="UP000693972">
    <property type="component" value="Unassembled WGS sequence"/>
</dbReference>
<comment type="subcellular location">
    <subcellularLocation>
        <location evidence="1">Secreted</location>
    </subcellularLocation>
</comment>
<feature type="region of interest" description="Disordered" evidence="3">
    <location>
        <begin position="1"/>
        <end position="78"/>
    </location>
</feature>
<dbReference type="SUPFAM" id="SSF51120">
    <property type="entry name" value="beta-Roll"/>
    <property type="match status" value="2"/>
</dbReference>
<accession>A0A975TTI5</accession>
<dbReference type="InterPro" id="IPR036844">
    <property type="entry name" value="Hint_dom_sf"/>
</dbReference>
<name>A0A975TTI5_9RHOB</name>
<dbReference type="Gene3D" id="2.150.10.10">
    <property type="entry name" value="Serralysin-like metalloprotease, C-terminal"/>
    <property type="match status" value="4"/>
</dbReference>
<dbReference type="EMBL" id="CP078073">
    <property type="protein sequence ID" value="QXL87404.1"/>
    <property type="molecule type" value="Genomic_DNA"/>
</dbReference>
<dbReference type="InterPro" id="IPR018511">
    <property type="entry name" value="Hemolysin-typ_Ca-bd_CS"/>
</dbReference>
<organism evidence="5">
    <name type="scientific">Gymnodinialimonas phycosphaerae</name>
    <dbReference type="NCBI Taxonomy" id="2841589"/>
    <lineage>
        <taxon>Bacteria</taxon>
        <taxon>Pseudomonadati</taxon>
        <taxon>Pseudomonadota</taxon>
        <taxon>Alphaproteobacteria</taxon>
        <taxon>Rhodobacterales</taxon>
        <taxon>Paracoccaceae</taxon>
        <taxon>Gymnodinialimonas</taxon>
    </lineage>
</organism>
<dbReference type="GO" id="GO:0005576">
    <property type="term" value="C:extracellular region"/>
    <property type="evidence" value="ECO:0007669"/>
    <property type="project" value="UniProtKB-SubCell"/>
</dbReference>
<dbReference type="GO" id="GO:0005509">
    <property type="term" value="F:calcium ion binding"/>
    <property type="evidence" value="ECO:0007669"/>
    <property type="project" value="InterPro"/>
</dbReference>
<dbReference type="PRINTS" id="PR00313">
    <property type="entry name" value="CABNDNGRPT"/>
</dbReference>
<evidence type="ECO:0000256" key="2">
    <source>
        <dbReference type="ARBA" id="ARBA00022525"/>
    </source>
</evidence>
<gene>
    <name evidence="5" type="ORF">KUL25_18600</name>
</gene>
<dbReference type="PANTHER" id="PTHR38340">
    <property type="entry name" value="S-LAYER PROTEIN"/>
    <property type="match status" value="1"/>
</dbReference>
<dbReference type="RefSeq" id="WP_257894281.1">
    <property type="nucleotide sequence ID" value="NZ_JAIMBW010000001.1"/>
</dbReference>
<evidence type="ECO:0000256" key="1">
    <source>
        <dbReference type="ARBA" id="ARBA00004613"/>
    </source>
</evidence>
<keyword evidence="2" id="KW-0964">Secreted</keyword>
<dbReference type="Pfam" id="PF00353">
    <property type="entry name" value="HemolysinCabind"/>
    <property type="match status" value="6"/>
</dbReference>
<dbReference type="InterPro" id="IPR050557">
    <property type="entry name" value="RTX_toxin/Mannuronan_C5-epim"/>
</dbReference>
<protein>
    <submittedName>
        <fullName evidence="5">Hint domain-containing protein</fullName>
    </submittedName>
</protein>
<evidence type="ECO:0000259" key="4">
    <source>
        <dbReference type="Pfam" id="PF13403"/>
    </source>
</evidence>
<evidence type="ECO:0000313" key="5">
    <source>
        <dbReference type="EMBL" id="QXL87404.1"/>
    </source>
</evidence>
<evidence type="ECO:0000313" key="6">
    <source>
        <dbReference type="Proteomes" id="UP000693972"/>
    </source>
</evidence>
<dbReference type="InterPro" id="IPR011049">
    <property type="entry name" value="Serralysin-like_metalloprot_C"/>
</dbReference>
<dbReference type="InterPro" id="IPR001343">
    <property type="entry name" value="Hemolysn_Ca-bd"/>
</dbReference>
<dbReference type="Pfam" id="PF13403">
    <property type="entry name" value="Hint_2"/>
    <property type="match status" value="1"/>
</dbReference>
<feature type="domain" description="Hedgehog/Intein (Hint)" evidence="4">
    <location>
        <begin position="301"/>
        <end position="437"/>
    </location>
</feature>
<feature type="compositionally biased region" description="Polar residues" evidence="3">
    <location>
        <begin position="1"/>
        <end position="13"/>
    </location>
</feature>
<reference evidence="5 6" key="1">
    <citation type="submission" date="2021-07" db="EMBL/GenBank/DDBJ databases">
        <title>Karlodiniumbacter phycospheric gen. nov., sp. nov., a phycosphere bacterium isolated from karlodinium veneficum.</title>
        <authorList>
            <person name="Peng Y."/>
            <person name="Jiang L."/>
            <person name="Lee J."/>
        </authorList>
    </citation>
    <scope>NUCLEOTIDE SEQUENCE</scope>
    <source>
        <strain evidence="5 6">N5</strain>
    </source>
</reference>
<dbReference type="EMBL" id="JAIMBW010000001">
    <property type="protein sequence ID" value="MBY4894772.1"/>
    <property type="molecule type" value="Genomic_DNA"/>
</dbReference>